<evidence type="ECO:0000256" key="4">
    <source>
        <dbReference type="ARBA" id="ARBA00022827"/>
    </source>
</evidence>
<dbReference type="EMBL" id="JANBVO010000057">
    <property type="protein sequence ID" value="KAJ9132455.1"/>
    <property type="molecule type" value="Genomic_DNA"/>
</dbReference>
<protein>
    <recommendedName>
        <fullName evidence="10">FAD-binding PCMH-type domain-containing protein</fullName>
    </recommendedName>
</protein>
<dbReference type="AlphaFoldDB" id="A0AA38R1L5"/>
<evidence type="ECO:0000259" key="7">
    <source>
        <dbReference type="Pfam" id="PF08031"/>
    </source>
</evidence>
<comment type="cofactor">
    <cofactor evidence="1">
        <name>FAD</name>
        <dbReference type="ChEBI" id="CHEBI:57692"/>
    </cofactor>
</comment>
<evidence type="ECO:0000313" key="9">
    <source>
        <dbReference type="Proteomes" id="UP001174694"/>
    </source>
</evidence>
<dbReference type="GO" id="GO:0016491">
    <property type="term" value="F:oxidoreductase activity"/>
    <property type="evidence" value="ECO:0007669"/>
    <property type="project" value="UniProtKB-KW"/>
</dbReference>
<keyword evidence="5" id="KW-0560">Oxidoreductase</keyword>
<dbReference type="InterPro" id="IPR012951">
    <property type="entry name" value="BBE"/>
</dbReference>
<comment type="similarity">
    <text evidence="2">Belongs to the oxygen-dependent FAD-linked oxidoreductase family.</text>
</comment>
<dbReference type="Pfam" id="PF01565">
    <property type="entry name" value="FAD_binding_4"/>
    <property type="match status" value="1"/>
</dbReference>
<keyword evidence="3" id="KW-0285">Flavoprotein</keyword>
<dbReference type="PANTHER" id="PTHR42973">
    <property type="entry name" value="BINDING OXIDOREDUCTASE, PUTATIVE (AFU_ORTHOLOGUE AFUA_1G17690)-RELATED"/>
    <property type="match status" value="1"/>
</dbReference>
<dbReference type="GO" id="GO:0050660">
    <property type="term" value="F:flavin adenine dinucleotide binding"/>
    <property type="evidence" value="ECO:0007669"/>
    <property type="project" value="InterPro"/>
</dbReference>
<dbReference type="InterPro" id="IPR036318">
    <property type="entry name" value="FAD-bd_PCMH-like_sf"/>
</dbReference>
<evidence type="ECO:0000256" key="5">
    <source>
        <dbReference type="ARBA" id="ARBA00023002"/>
    </source>
</evidence>
<dbReference type="Gene3D" id="3.40.462.20">
    <property type="match status" value="1"/>
</dbReference>
<dbReference type="Pfam" id="PF08031">
    <property type="entry name" value="BBE"/>
    <property type="match status" value="1"/>
</dbReference>
<organism evidence="8 9">
    <name type="scientific">Pleurostoma richardsiae</name>
    <dbReference type="NCBI Taxonomy" id="41990"/>
    <lineage>
        <taxon>Eukaryota</taxon>
        <taxon>Fungi</taxon>
        <taxon>Dikarya</taxon>
        <taxon>Ascomycota</taxon>
        <taxon>Pezizomycotina</taxon>
        <taxon>Sordariomycetes</taxon>
        <taxon>Sordariomycetidae</taxon>
        <taxon>Calosphaeriales</taxon>
        <taxon>Pleurostomataceae</taxon>
        <taxon>Pleurostoma</taxon>
    </lineage>
</organism>
<evidence type="ECO:0000256" key="3">
    <source>
        <dbReference type="ARBA" id="ARBA00022630"/>
    </source>
</evidence>
<dbReference type="SUPFAM" id="SSF56176">
    <property type="entry name" value="FAD-binding/transporter-associated domain-like"/>
    <property type="match status" value="1"/>
</dbReference>
<proteinExistence type="inferred from homology"/>
<dbReference type="Gene3D" id="3.30.465.10">
    <property type="match status" value="2"/>
</dbReference>
<evidence type="ECO:0000313" key="8">
    <source>
        <dbReference type="EMBL" id="KAJ9132455.1"/>
    </source>
</evidence>
<feature type="domain" description="Berberine/berberine-like" evidence="7">
    <location>
        <begin position="221"/>
        <end position="255"/>
    </location>
</feature>
<comment type="caution">
    <text evidence="8">The sequence shown here is derived from an EMBL/GenBank/DDBJ whole genome shotgun (WGS) entry which is preliminary data.</text>
</comment>
<reference evidence="8" key="1">
    <citation type="submission" date="2022-07" db="EMBL/GenBank/DDBJ databases">
        <title>Fungi with potential for degradation of polypropylene.</title>
        <authorList>
            <person name="Gostincar C."/>
        </authorList>
    </citation>
    <scope>NUCLEOTIDE SEQUENCE</scope>
    <source>
        <strain evidence="8">EXF-13308</strain>
    </source>
</reference>
<keyword evidence="9" id="KW-1185">Reference proteome</keyword>
<dbReference type="PANTHER" id="PTHR42973:SF39">
    <property type="entry name" value="FAD-BINDING PCMH-TYPE DOMAIN-CONTAINING PROTEIN"/>
    <property type="match status" value="1"/>
</dbReference>
<dbReference type="InterPro" id="IPR006094">
    <property type="entry name" value="Oxid_FAD_bind_N"/>
</dbReference>
<dbReference type="InterPro" id="IPR016169">
    <property type="entry name" value="FAD-bd_PCMH_sub2"/>
</dbReference>
<accession>A0AA38R1L5</accession>
<keyword evidence="4" id="KW-0274">FAD</keyword>
<evidence type="ECO:0000259" key="6">
    <source>
        <dbReference type="Pfam" id="PF01565"/>
    </source>
</evidence>
<name>A0AA38R1L5_9PEZI</name>
<evidence type="ECO:0000256" key="2">
    <source>
        <dbReference type="ARBA" id="ARBA00005466"/>
    </source>
</evidence>
<evidence type="ECO:0000256" key="1">
    <source>
        <dbReference type="ARBA" id="ARBA00001974"/>
    </source>
</evidence>
<evidence type="ECO:0008006" key="10">
    <source>
        <dbReference type="Google" id="ProtNLM"/>
    </source>
</evidence>
<dbReference type="Proteomes" id="UP001174694">
    <property type="component" value="Unassembled WGS sequence"/>
</dbReference>
<feature type="domain" description="FAD linked oxidase N-terminal" evidence="6">
    <location>
        <begin position="23"/>
        <end position="109"/>
    </location>
</feature>
<dbReference type="InterPro" id="IPR050416">
    <property type="entry name" value="FAD-linked_Oxidoreductase"/>
</dbReference>
<gene>
    <name evidence="8" type="ORF">NKR23_g11217</name>
</gene>
<sequence length="281" mass="30223">MTTLTTARDVATAAKWTSLRNIRVVINVQWQRPLGNETESVAIVGSGNNWGDVLRAAAAVGRTLVTGQDRTVGVEGLLGGGGHGPLSSHYGLAADQVLQATVVTTEGRVPIPNEAQNQDLLWAICGGGPGLYGIVTDSQDEGGNSRLIFGLQSGLGPKRVEAVMRGALNPAWRNAYVYLIATGVTVSTTDTTPQDALATAALWAEENKEAVWRRWAPDPGAYINEANPFNGNFRKDFYGGNYDRLLEIKQKYDPTASLHIQSGMGSHLWDYNLNSGKLCRK</sequence>